<protein>
    <submittedName>
        <fullName evidence="1">Uncharacterized protein</fullName>
    </submittedName>
</protein>
<dbReference type="KEGG" id="maga:Mag101_07295"/>
<dbReference type="EMBL" id="CP019650">
    <property type="protein sequence ID" value="AQQ67463.1"/>
    <property type="molecule type" value="Genomic_DNA"/>
</dbReference>
<gene>
    <name evidence="1" type="ORF">Mag101_07295</name>
</gene>
<evidence type="ECO:0000313" key="1">
    <source>
        <dbReference type="EMBL" id="AQQ67463.1"/>
    </source>
</evidence>
<dbReference type="RefSeq" id="WP_077402833.1">
    <property type="nucleotide sequence ID" value="NZ_CP019650.1"/>
</dbReference>
<accession>A0A1Q2M409</accession>
<evidence type="ECO:0000313" key="2">
    <source>
        <dbReference type="Proteomes" id="UP000188219"/>
    </source>
</evidence>
<keyword evidence="2" id="KW-1185">Reference proteome</keyword>
<organism evidence="1 2">
    <name type="scientific">Microbulbifer agarilyticus</name>
    <dbReference type="NCBI Taxonomy" id="260552"/>
    <lineage>
        <taxon>Bacteria</taxon>
        <taxon>Pseudomonadati</taxon>
        <taxon>Pseudomonadota</taxon>
        <taxon>Gammaproteobacteria</taxon>
        <taxon>Cellvibrionales</taxon>
        <taxon>Microbulbiferaceae</taxon>
        <taxon>Microbulbifer</taxon>
    </lineage>
</organism>
<name>A0A1Q2M409_9GAMM</name>
<reference evidence="1" key="1">
    <citation type="submission" date="2017-02" db="EMBL/GenBank/DDBJ databases">
        <title>Genome of Microbulbifer agarilyticus GP101.</title>
        <authorList>
            <person name="Jung J."/>
            <person name="Bae S.S."/>
            <person name="Baek K."/>
        </authorList>
    </citation>
    <scope>NUCLEOTIDE SEQUENCE [LARGE SCALE GENOMIC DNA]</scope>
    <source>
        <strain evidence="1">GP101</strain>
    </source>
</reference>
<proteinExistence type="predicted"/>
<sequence length="161" mass="18475">MRKPSDKVIRSCLTGLRLVSMESNGLKEDGTADVKIDCGPSARVMLSRVDANRWIVDTPHNWLITVVVIIKDIHGNYDTNHHLFLEKGRRIDDTADVVQPKLQNAKNGINEKLIVDFGWIAEILPTKRLDQKQNEQKYFDRAEGYLENWIISRHIEQELAA</sequence>
<dbReference type="Proteomes" id="UP000188219">
    <property type="component" value="Chromosome"/>
</dbReference>
<dbReference type="AlphaFoldDB" id="A0A1Q2M409"/>
<dbReference type="STRING" id="260552.Mag101_07295"/>